<evidence type="ECO:0000256" key="5">
    <source>
        <dbReference type="ARBA" id="ARBA00022670"/>
    </source>
</evidence>
<evidence type="ECO:0000256" key="13">
    <source>
        <dbReference type="SAM" id="Phobius"/>
    </source>
</evidence>
<evidence type="ECO:0000259" key="14">
    <source>
        <dbReference type="Pfam" id="PF02163"/>
    </source>
</evidence>
<evidence type="ECO:0000256" key="6">
    <source>
        <dbReference type="ARBA" id="ARBA00022692"/>
    </source>
</evidence>
<comment type="similarity">
    <text evidence="3">Belongs to the peptidase M50B family.</text>
</comment>
<evidence type="ECO:0000256" key="3">
    <source>
        <dbReference type="ARBA" id="ARBA00007931"/>
    </source>
</evidence>
<dbReference type="InterPro" id="IPR008915">
    <property type="entry name" value="Peptidase_M50"/>
</dbReference>
<dbReference type="GO" id="GO:0046872">
    <property type="term" value="F:metal ion binding"/>
    <property type="evidence" value="ECO:0007669"/>
    <property type="project" value="UniProtKB-KW"/>
</dbReference>
<keyword evidence="6 13" id="KW-0812">Transmembrane</keyword>
<dbReference type="CDD" id="cd06158">
    <property type="entry name" value="S2P-M50_like_1"/>
    <property type="match status" value="1"/>
</dbReference>
<feature type="transmembrane region" description="Helical" evidence="13">
    <location>
        <begin position="186"/>
        <end position="202"/>
    </location>
</feature>
<protein>
    <recommendedName>
        <fullName evidence="14">Peptidase M50 domain-containing protein</fullName>
    </recommendedName>
</protein>
<dbReference type="InterPro" id="IPR044537">
    <property type="entry name" value="Rip2-like"/>
</dbReference>
<evidence type="ECO:0000256" key="10">
    <source>
        <dbReference type="ARBA" id="ARBA00022989"/>
    </source>
</evidence>
<evidence type="ECO:0000313" key="15">
    <source>
        <dbReference type="EMBL" id="SVC52439.1"/>
    </source>
</evidence>
<keyword evidence="7" id="KW-0479">Metal-binding</keyword>
<evidence type="ECO:0000256" key="1">
    <source>
        <dbReference type="ARBA" id="ARBA00001947"/>
    </source>
</evidence>
<keyword evidence="4" id="KW-1003">Cell membrane</keyword>
<evidence type="ECO:0000256" key="9">
    <source>
        <dbReference type="ARBA" id="ARBA00022833"/>
    </source>
</evidence>
<dbReference type="InterPro" id="IPR052348">
    <property type="entry name" value="Metallopeptidase_M50B"/>
</dbReference>
<dbReference type="Pfam" id="PF02163">
    <property type="entry name" value="Peptidase_M50"/>
    <property type="match status" value="2"/>
</dbReference>
<proteinExistence type="inferred from homology"/>
<evidence type="ECO:0000256" key="2">
    <source>
        <dbReference type="ARBA" id="ARBA00004651"/>
    </source>
</evidence>
<dbReference type="GO" id="GO:0006508">
    <property type="term" value="P:proteolysis"/>
    <property type="evidence" value="ECO:0007669"/>
    <property type="project" value="UniProtKB-KW"/>
</dbReference>
<keyword evidence="12 13" id="KW-0472">Membrane</keyword>
<feature type="transmembrane region" description="Helical" evidence="13">
    <location>
        <begin position="101"/>
        <end position="124"/>
    </location>
</feature>
<evidence type="ECO:0000256" key="11">
    <source>
        <dbReference type="ARBA" id="ARBA00023049"/>
    </source>
</evidence>
<accession>A0A382MUA1</accession>
<keyword evidence="5" id="KW-0645">Protease</keyword>
<dbReference type="PANTHER" id="PTHR35864">
    <property type="entry name" value="ZINC METALLOPROTEASE MJ0611-RELATED"/>
    <property type="match status" value="1"/>
</dbReference>
<evidence type="ECO:0000256" key="12">
    <source>
        <dbReference type="ARBA" id="ARBA00023136"/>
    </source>
</evidence>
<name>A0A382MUA1_9ZZZZ</name>
<gene>
    <name evidence="15" type="ORF">METZ01_LOCUS305293</name>
</gene>
<evidence type="ECO:0000256" key="8">
    <source>
        <dbReference type="ARBA" id="ARBA00022801"/>
    </source>
</evidence>
<comment type="cofactor">
    <cofactor evidence="1">
        <name>Zn(2+)</name>
        <dbReference type="ChEBI" id="CHEBI:29105"/>
    </cofactor>
</comment>
<dbReference type="AlphaFoldDB" id="A0A382MUA1"/>
<feature type="transmembrane region" description="Helical" evidence="13">
    <location>
        <begin position="63"/>
        <end position="81"/>
    </location>
</feature>
<feature type="transmembrane region" description="Helical" evidence="13">
    <location>
        <begin position="6"/>
        <end position="27"/>
    </location>
</feature>
<comment type="subcellular location">
    <subcellularLocation>
        <location evidence="2">Cell membrane</location>
        <topology evidence="2">Multi-pass membrane protein</topology>
    </subcellularLocation>
</comment>
<keyword evidence="8" id="KW-0378">Hydrolase</keyword>
<sequence length="235" mass="26415">VEWWYIWVMQQIIYTASIWIVPVLISITMHEAAHGYAANLLGDDTAKKLGRVTLNPFKHIDRFGTVILPSLLIVMNSPFVFGWAKPVPVKFYRLKNPLRDMVIVAIAGPMTNIALAFVAATVLSTMHNFALLDNPWLVRTLANFFFINIILAVFNMIPIPPLDGGRVAVGLLPQYLSYQLARLERYGFFIIITALFIFPLIGKKIGISLEPIQWFIQSVSSFLISVIAIITGLQI</sequence>
<feature type="non-terminal residue" evidence="15">
    <location>
        <position position="1"/>
    </location>
</feature>
<feature type="domain" description="Peptidase M50" evidence="14">
    <location>
        <begin position="20"/>
        <end position="126"/>
    </location>
</feature>
<dbReference type="GO" id="GO:0005886">
    <property type="term" value="C:plasma membrane"/>
    <property type="evidence" value="ECO:0007669"/>
    <property type="project" value="UniProtKB-SubCell"/>
</dbReference>
<organism evidence="15">
    <name type="scientific">marine metagenome</name>
    <dbReference type="NCBI Taxonomy" id="408172"/>
    <lineage>
        <taxon>unclassified sequences</taxon>
        <taxon>metagenomes</taxon>
        <taxon>ecological metagenomes</taxon>
    </lineage>
</organism>
<feature type="transmembrane region" description="Helical" evidence="13">
    <location>
        <begin position="136"/>
        <end position="157"/>
    </location>
</feature>
<keyword evidence="10 13" id="KW-1133">Transmembrane helix</keyword>
<keyword evidence="9" id="KW-0862">Zinc</keyword>
<dbReference type="EMBL" id="UINC01095955">
    <property type="protein sequence ID" value="SVC52439.1"/>
    <property type="molecule type" value="Genomic_DNA"/>
</dbReference>
<evidence type="ECO:0000256" key="4">
    <source>
        <dbReference type="ARBA" id="ARBA00022475"/>
    </source>
</evidence>
<evidence type="ECO:0000256" key="7">
    <source>
        <dbReference type="ARBA" id="ARBA00022723"/>
    </source>
</evidence>
<feature type="domain" description="Peptidase M50" evidence="14">
    <location>
        <begin position="137"/>
        <end position="176"/>
    </location>
</feature>
<feature type="transmembrane region" description="Helical" evidence="13">
    <location>
        <begin position="214"/>
        <end position="233"/>
    </location>
</feature>
<dbReference type="PANTHER" id="PTHR35864:SF1">
    <property type="entry name" value="ZINC METALLOPROTEASE YWHC-RELATED"/>
    <property type="match status" value="1"/>
</dbReference>
<keyword evidence="11" id="KW-0482">Metalloprotease</keyword>
<reference evidence="15" key="1">
    <citation type="submission" date="2018-05" db="EMBL/GenBank/DDBJ databases">
        <authorList>
            <person name="Lanie J.A."/>
            <person name="Ng W.-L."/>
            <person name="Kazmierczak K.M."/>
            <person name="Andrzejewski T.M."/>
            <person name="Davidsen T.M."/>
            <person name="Wayne K.J."/>
            <person name="Tettelin H."/>
            <person name="Glass J.I."/>
            <person name="Rusch D."/>
            <person name="Podicherti R."/>
            <person name="Tsui H.-C.T."/>
            <person name="Winkler M.E."/>
        </authorList>
    </citation>
    <scope>NUCLEOTIDE SEQUENCE</scope>
</reference>
<dbReference type="GO" id="GO:0008237">
    <property type="term" value="F:metallopeptidase activity"/>
    <property type="evidence" value="ECO:0007669"/>
    <property type="project" value="UniProtKB-KW"/>
</dbReference>